<dbReference type="AlphaFoldDB" id="A0A2U8HKA0"/>
<dbReference type="Pfam" id="PF00126">
    <property type="entry name" value="HTH_1"/>
    <property type="match status" value="1"/>
</dbReference>
<proteinExistence type="inferred from homology"/>
<keyword evidence="3" id="KW-0238">DNA-binding</keyword>
<keyword evidence="2" id="KW-0805">Transcription regulation</keyword>
<dbReference type="EMBL" id="CP022190">
    <property type="protein sequence ID" value="AWI85245.1"/>
    <property type="molecule type" value="Genomic_DNA"/>
</dbReference>
<comment type="similarity">
    <text evidence="1">Belongs to the LysR transcriptional regulatory family.</text>
</comment>
<accession>A0A2U8HKA0</accession>
<dbReference type="PROSITE" id="PS50931">
    <property type="entry name" value="HTH_LYSR"/>
    <property type="match status" value="1"/>
</dbReference>
<dbReference type="GO" id="GO:0005829">
    <property type="term" value="C:cytosol"/>
    <property type="evidence" value="ECO:0007669"/>
    <property type="project" value="TreeGrafter"/>
</dbReference>
<evidence type="ECO:0000313" key="7">
    <source>
        <dbReference type="Proteomes" id="UP000244915"/>
    </source>
</evidence>
<dbReference type="InterPro" id="IPR036390">
    <property type="entry name" value="WH_DNA-bd_sf"/>
</dbReference>
<dbReference type="PANTHER" id="PTHR30419">
    <property type="entry name" value="HTH-TYPE TRANSCRIPTIONAL REGULATOR YBHD"/>
    <property type="match status" value="1"/>
</dbReference>
<dbReference type="GO" id="GO:0003700">
    <property type="term" value="F:DNA-binding transcription factor activity"/>
    <property type="evidence" value="ECO:0007669"/>
    <property type="project" value="InterPro"/>
</dbReference>
<evidence type="ECO:0000256" key="1">
    <source>
        <dbReference type="ARBA" id="ARBA00009437"/>
    </source>
</evidence>
<dbReference type="InterPro" id="IPR036388">
    <property type="entry name" value="WH-like_DNA-bd_sf"/>
</dbReference>
<dbReference type="Gene3D" id="1.10.10.10">
    <property type="entry name" value="Winged helix-like DNA-binding domain superfamily/Winged helix DNA-binding domain"/>
    <property type="match status" value="1"/>
</dbReference>
<dbReference type="SUPFAM" id="SSF53850">
    <property type="entry name" value="Periplasmic binding protein-like II"/>
    <property type="match status" value="1"/>
</dbReference>
<dbReference type="PANTHER" id="PTHR30419:SF8">
    <property type="entry name" value="NITROGEN ASSIMILATION TRANSCRIPTIONAL ACTIVATOR-RELATED"/>
    <property type="match status" value="1"/>
</dbReference>
<dbReference type="KEGG" id="ypac:CEW88_16005"/>
<evidence type="ECO:0000256" key="2">
    <source>
        <dbReference type="ARBA" id="ARBA00023015"/>
    </source>
</evidence>
<evidence type="ECO:0000259" key="5">
    <source>
        <dbReference type="PROSITE" id="PS50931"/>
    </source>
</evidence>
<name>A0A2U8HKA0_9RHOB</name>
<dbReference type="InterPro" id="IPR050950">
    <property type="entry name" value="HTH-type_LysR_regulators"/>
</dbReference>
<dbReference type="Pfam" id="PF03466">
    <property type="entry name" value="LysR_substrate"/>
    <property type="match status" value="1"/>
</dbReference>
<dbReference type="Gene3D" id="3.40.190.290">
    <property type="match status" value="1"/>
</dbReference>
<dbReference type="InterPro" id="IPR005119">
    <property type="entry name" value="LysR_subst-bd"/>
</dbReference>
<reference evidence="6 7" key="1">
    <citation type="submission" date="2017-06" db="EMBL/GenBank/DDBJ databases">
        <title>Yangia sp. YSBP01 complete genome sequence.</title>
        <authorList>
            <person name="Woo J.-H."/>
            <person name="Kim H.-S."/>
        </authorList>
    </citation>
    <scope>NUCLEOTIDE SEQUENCE [LARGE SCALE GENOMIC DNA]</scope>
    <source>
        <strain evidence="6 7">YSBP01</strain>
    </source>
</reference>
<organism evidence="6 7">
    <name type="scientific">Alloyangia pacifica</name>
    <dbReference type="NCBI Taxonomy" id="311180"/>
    <lineage>
        <taxon>Bacteria</taxon>
        <taxon>Pseudomonadati</taxon>
        <taxon>Pseudomonadota</taxon>
        <taxon>Alphaproteobacteria</taxon>
        <taxon>Rhodobacterales</taxon>
        <taxon>Roseobacteraceae</taxon>
        <taxon>Alloyangia</taxon>
    </lineage>
</organism>
<gene>
    <name evidence="6" type="ORF">CEW88_16005</name>
</gene>
<feature type="domain" description="HTH lysR-type" evidence="5">
    <location>
        <begin position="39"/>
        <end position="96"/>
    </location>
</feature>
<dbReference type="Proteomes" id="UP000244915">
    <property type="component" value="Chromosome 2"/>
</dbReference>
<dbReference type="SUPFAM" id="SSF46785">
    <property type="entry name" value="Winged helix' DNA-binding domain"/>
    <property type="match status" value="1"/>
</dbReference>
<dbReference type="PRINTS" id="PR00039">
    <property type="entry name" value="HTHLYSR"/>
</dbReference>
<evidence type="ECO:0000313" key="6">
    <source>
        <dbReference type="EMBL" id="AWI85245.1"/>
    </source>
</evidence>
<evidence type="ECO:0000256" key="3">
    <source>
        <dbReference type="ARBA" id="ARBA00023125"/>
    </source>
</evidence>
<dbReference type="FunFam" id="1.10.10.10:FF:000001">
    <property type="entry name" value="LysR family transcriptional regulator"/>
    <property type="match status" value="1"/>
</dbReference>
<sequence>MTALLLPIRWPRFVFTNRLIPNGIARLTIENPTRLLARLRFRQVRCFLEVAQRGSFMAAADVLGLTQPAVSRSIRELETTLDVTLFDRSQRGAVLTVHGRKLFDAAEAAMALLTEGLQATQGMGGSRELLRIGALPNVCGLTLPGIVDDFQQLYPHTTVRVVSGSNSELLARLRQGALDVVIGRLSDSTAMHGLSFQHLYDESIVFAVGSAHPLAQPGARVDLGTLLKEPMLAPIPGTIIRQELERFLVKSGFVAPDFAIESIDAGFNIKTIRAATHVVVTVEALVADASAAGEVVILPISDETLKGPVGLTTVPGTQEGPALRTLLTMVRERLSRAPIHTEIGM</sequence>
<dbReference type="InterPro" id="IPR000847">
    <property type="entry name" value="LysR_HTH_N"/>
</dbReference>
<dbReference type="OrthoDB" id="9814165at2"/>
<dbReference type="GO" id="GO:0003677">
    <property type="term" value="F:DNA binding"/>
    <property type="evidence" value="ECO:0007669"/>
    <property type="project" value="UniProtKB-KW"/>
</dbReference>
<evidence type="ECO:0000256" key="4">
    <source>
        <dbReference type="ARBA" id="ARBA00023163"/>
    </source>
</evidence>
<protein>
    <submittedName>
        <fullName evidence="6">LysR family transcriptional regulator</fullName>
    </submittedName>
</protein>
<keyword evidence="4" id="KW-0804">Transcription</keyword>